<keyword evidence="4" id="KW-0378">Hydrolase</keyword>
<dbReference type="RefSeq" id="WP_156736684.1">
    <property type="nucleotide sequence ID" value="NZ_CACRTU010000016.1"/>
</dbReference>
<dbReference type="GO" id="GO:0005975">
    <property type="term" value="P:carbohydrate metabolic process"/>
    <property type="evidence" value="ECO:0007669"/>
    <property type="project" value="InterPro"/>
</dbReference>
<accession>A0A6N3CYE7</accession>
<dbReference type="InterPro" id="IPR011330">
    <property type="entry name" value="Glyco_hydro/deAcase_b/a-brl"/>
</dbReference>
<name>A0A6N3CYE7_CLOBU</name>
<proteinExistence type="predicted"/>
<dbReference type="SUPFAM" id="SSF88713">
    <property type="entry name" value="Glycoside hydrolase/deacetylase"/>
    <property type="match status" value="1"/>
</dbReference>
<gene>
    <name evidence="4" type="primary">pgdA_4</name>
    <name evidence="4" type="ORF">CBLFYP62_01739</name>
</gene>
<dbReference type="InterPro" id="IPR050248">
    <property type="entry name" value="Polysacc_deacetylase_ArnD"/>
</dbReference>
<keyword evidence="2" id="KW-0732">Signal</keyword>
<feature type="signal peptide" evidence="2">
    <location>
        <begin position="1"/>
        <end position="31"/>
    </location>
</feature>
<dbReference type="PANTHER" id="PTHR10587">
    <property type="entry name" value="GLYCOSYL TRANSFERASE-RELATED"/>
    <property type="match status" value="1"/>
</dbReference>
<feature type="chain" id="PRO_5038831806" evidence="2">
    <location>
        <begin position="32"/>
        <end position="316"/>
    </location>
</feature>
<dbReference type="PROSITE" id="PS51677">
    <property type="entry name" value="NODB"/>
    <property type="match status" value="1"/>
</dbReference>
<evidence type="ECO:0000313" key="4">
    <source>
        <dbReference type="EMBL" id="VYU22046.1"/>
    </source>
</evidence>
<dbReference type="InterPro" id="IPR002509">
    <property type="entry name" value="NODB_dom"/>
</dbReference>
<feature type="region of interest" description="Disordered" evidence="1">
    <location>
        <begin position="45"/>
        <end position="65"/>
    </location>
</feature>
<dbReference type="Gene3D" id="3.20.20.370">
    <property type="entry name" value="Glycoside hydrolase/deacetylase"/>
    <property type="match status" value="1"/>
</dbReference>
<dbReference type="Pfam" id="PF01522">
    <property type="entry name" value="Polysacc_deac_1"/>
    <property type="match status" value="1"/>
</dbReference>
<reference evidence="4" key="1">
    <citation type="submission" date="2019-11" db="EMBL/GenBank/DDBJ databases">
        <authorList>
            <person name="Feng L."/>
        </authorList>
    </citation>
    <scope>NUCLEOTIDE SEQUENCE</scope>
    <source>
        <strain evidence="4">CButyricumLFYP62</strain>
    </source>
</reference>
<evidence type="ECO:0000256" key="1">
    <source>
        <dbReference type="SAM" id="MobiDB-lite"/>
    </source>
</evidence>
<organism evidence="4">
    <name type="scientific">Clostridium butyricum</name>
    <dbReference type="NCBI Taxonomy" id="1492"/>
    <lineage>
        <taxon>Bacteria</taxon>
        <taxon>Bacillati</taxon>
        <taxon>Bacillota</taxon>
        <taxon>Clostridia</taxon>
        <taxon>Eubacteriales</taxon>
        <taxon>Clostridiaceae</taxon>
        <taxon>Clostridium</taxon>
    </lineage>
</organism>
<protein>
    <submittedName>
        <fullName evidence="4">Peptidoglycan-N-acetylglucosamine deacetylase</fullName>
        <ecNumber evidence="4">3.5.1.104</ecNumber>
    </submittedName>
</protein>
<dbReference type="EMBL" id="CACRTU010000016">
    <property type="protein sequence ID" value="VYU22046.1"/>
    <property type="molecule type" value="Genomic_DNA"/>
</dbReference>
<sequence>MRKRRVNKKKRMILTLVCLIFMGALMCKAWASVDGKVHINKEQTKMEEEQKNKIAEEKSRQEEEKKRIEAEQRKIEEEKKKSIVGVKAEAEKFSYDASKVAEKLSKYDYSNDGKKIVFLTFDDGTSTTVTPEILRILKEENVKATFFLTGQNIESGGDKAKSLIKQEFDDGHAIANHSYSHDYKILYPNRVLNLEAFKQDFNKTDKILKEVLGENFSTRVIRCPGGYMSWKGMGQLDEYLKEKNMFSIDWNALNGDAEGKRKNAEELKNYAIKTAEGKEMVVILMHDTYGKEETAKSLPGIIKHFKNNGYEFRTLV</sequence>
<dbReference type="CDD" id="cd10944">
    <property type="entry name" value="CE4_SmPgdA_like"/>
    <property type="match status" value="1"/>
</dbReference>
<dbReference type="EC" id="3.5.1.104" evidence="4"/>
<dbReference type="GO" id="GO:0016810">
    <property type="term" value="F:hydrolase activity, acting on carbon-nitrogen (but not peptide) bonds"/>
    <property type="evidence" value="ECO:0007669"/>
    <property type="project" value="InterPro"/>
</dbReference>
<dbReference type="AlphaFoldDB" id="A0A6N3CYE7"/>
<feature type="domain" description="NodB homology" evidence="3">
    <location>
        <begin position="115"/>
        <end position="313"/>
    </location>
</feature>
<evidence type="ECO:0000256" key="2">
    <source>
        <dbReference type="SAM" id="SignalP"/>
    </source>
</evidence>
<evidence type="ECO:0000259" key="3">
    <source>
        <dbReference type="PROSITE" id="PS51677"/>
    </source>
</evidence>